<dbReference type="InterPro" id="IPR014905">
    <property type="entry name" value="HIRAN"/>
</dbReference>
<keyword evidence="2" id="KW-0378">Hydrolase</keyword>
<organism evidence="4 5">
    <name type="scientific">Wenyingzhuangia fucanilytica</name>
    <dbReference type="NCBI Taxonomy" id="1790137"/>
    <lineage>
        <taxon>Bacteria</taxon>
        <taxon>Pseudomonadati</taxon>
        <taxon>Bacteroidota</taxon>
        <taxon>Flavobacteriia</taxon>
        <taxon>Flavobacteriales</taxon>
        <taxon>Flavobacteriaceae</taxon>
        <taxon>Wenyingzhuangia</taxon>
    </lineage>
</organism>
<dbReference type="RefSeq" id="WP_068825805.1">
    <property type="nucleotide sequence ID" value="NZ_CP014224.1"/>
</dbReference>
<dbReference type="OrthoDB" id="9812156at2"/>
<evidence type="ECO:0000259" key="3">
    <source>
        <dbReference type="SMART" id="SM00910"/>
    </source>
</evidence>
<dbReference type="Pfam" id="PF08797">
    <property type="entry name" value="HIRAN"/>
    <property type="match status" value="1"/>
</dbReference>
<accession>A0A1B1Y5J9</accession>
<feature type="domain" description="HIRAN" evidence="3">
    <location>
        <begin position="6"/>
        <end position="102"/>
    </location>
</feature>
<dbReference type="GO" id="GO:0003676">
    <property type="term" value="F:nucleic acid binding"/>
    <property type="evidence" value="ECO:0007669"/>
    <property type="project" value="InterPro"/>
</dbReference>
<dbReference type="Gene3D" id="3.30.70.2330">
    <property type="match status" value="1"/>
</dbReference>
<dbReference type="KEGG" id="wfu:AXE80_07125"/>
<dbReference type="GO" id="GO:0008270">
    <property type="term" value="F:zinc ion binding"/>
    <property type="evidence" value="ECO:0007669"/>
    <property type="project" value="InterPro"/>
</dbReference>
<evidence type="ECO:0000313" key="4">
    <source>
        <dbReference type="EMBL" id="ANW96061.1"/>
    </source>
</evidence>
<proteinExistence type="predicted"/>
<evidence type="ECO:0000256" key="1">
    <source>
        <dbReference type="ARBA" id="ARBA00022723"/>
    </source>
</evidence>
<dbReference type="AlphaFoldDB" id="A0A1B1Y5J9"/>
<dbReference type="EMBL" id="CP014224">
    <property type="protein sequence ID" value="ANW96061.1"/>
    <property type="molecule type" value="Genomic_DNA"/>
</dbReference>
<keyword evidence="5" id="KW-1185">Reference proteome</keyword>
<dbReference type="Proteomes" id="UP000092967">
    <property type="component" value="Chromosome"/>
</dbReference>
<protein>
    <recommendedName>
        <fullName evidence="3">HIRAN domain-containing protein</fullName>
    </recommendedName>
</protein>
<dbReference type="GO" id="GO:0016818">
    <property type="term" value="F:hydrolase activity, acting on acid anhydrides, in phosphorus-containing anhydrides"/>
    <property type="evidence" value="ECO:0007669"/>
    <property type="project" value="InterPro"/>
</dbReference>
<dbReference type="SMART" id="SM00910">
    <property type="entry name" value="HIRAN"/>
    <property type="match status" value="1"/>
</dbReference>
<gene>
    <name evidence="4" type="ORF">AXE80_07125</name>
</gene>
<name>A0A1B1Y5J9_9FLAO</name>
<evidence type="ECO:0000313" key="5">
    <source>
        <dbReference type="Proteomes" id="UP000092967"/>
    </source>
</evidence>
<keyword evidence="1" id="KW-0479">Metal-binding</keyword>
<reference evidence="4 5" key="1">
    <citation type="submission" date="2016-02" db="EMBL/GenBank/DDBJ databases">
        <authorList>
            <person name="Wen L."/>
            <person name="He K."/>
            <person name="Yang H."/>
        </authorList>
    </citation>
    <scope>NUCLEOTIDE SEQUENCE [LARGE SCALE GENOMIC DNA]</scope>
    <source>
        <strain evidence="4 5">CZ1127</strain>
    </source>
</reference>
<evidence type="ECO:0000256" key="2">
    <source>
        <dbReference type="ARBA" id="ARBA00022801"/>
    </source>
</evidence>
<sequence>MKRERIINYNIAGFNYYEGALAFNKLKIGTTLKLVPEPENHYDKYAIAIYYKSYKLGYIPKGENRLLTLLLQNNLIETETVVQKRSEEEHPENQILAITYLLIPNQ</sequence>
<dbReference type="STRING" id="1790137.AXE80_07125"/>